<dbReference type="GO" id="GO:0006364">
    <property type="term" value="P:rRNA processing"/>
    <property type="evidence" value="ECO:0007669"/>
    <property type="project" value="UniProtKB-UniRule"/>
</dbReference>
<dbReference type="InterPro" id="IPR020549">
    <property type="entry name" value="YbeY_CS"/>
</dbReference>
<dbReference type="Pfam" id="PF02130">
    <property type="entry name" value="YbeY"/>
    <property type="match status" value="1"/>
</dbReference>
<keyword evidence="3 7" id="KW-0479">Metal-binding</keyword>
<dbReference type="EMBL" id="FUXC01000001">
    <property type="protein sequence ID" value="SJZ45013.1"/>
    <property type="molecule type" value="Genomic_DNA"/>
</dbReference>
<dbReference type="GO" id="GO:0005737">
    <property type="term" value="C:cytoplasm"/>
    <property type="evidence" value="ECO:0007669"/>
    <property type="project" value="UniProtKB-SubCell"/>
</dbReference>
<dbReference type="STRING" id="225004.SAMN02745152_00280"/>
<dbReference type="HAMAP" id="MF_00009">
    <property type="entry name" value="Endoribonucl_YbeY"/>
    <property type="match status" value="1"/>
</dbReference>
<dbReference type="RefSeq" id="WP_078930036.1">
    <property type="nucleotide sequence ID" value="NZ_FUXC01000001.1"/>
</dbReference>
<dbReference type="SUPFAM" id="SSF55486">
    <property type="entry name" value="Metalloproteases ('zincins'), catalytic domain"/>
    <property type="match status" value="1"/>
</dbReference>
<evidence type="ECO:0000256" key="3">
    <source>
        <dbReference type="ARBA" id="ARBA00022723"/>
    </source>
</evidence>
<evidence type="ECO:0000313" key="8">
    <source>
        <dbReference type="EMBL" id="SJZ45013.1"/>
    </source>
</evidence>
<dbReference type="GO" id="GO:0008270">
    <property type="term" value="F:zinc ion binding"/>
    <property type="evidence" value="ECO:0007669"/>
    <property type="project" value="UniProtKB-UniRule"/>
</dbReference>
<dbReference type="AlphaFoldDB" id="A0A1T4KRL1"/>
<dbReference type="GO" id="GO:0004222">
    <property type="term" value="F:metalloendopeptidase activity"/>
    <property type="evidence" value="ECO:0007669"/>
    <property type="project" value="InterPro"/>
</dbReference>
<keyword evidence="5 7" id="KW-0378">Hydrolase</keyword>
<dbReference type="PROSITE" id="PS01306">
    <property type="entry name" value="UPF0054"/>
    <property type="match status" value="1"/>
</dbReference>
<dbReference type="GeneID" id="303366557"/>
<evidence type="ECO:0000256" key="5">
    <source>
        <dbReference type="ARBA" id="ARBA00022801"/>
    </source>
</evidence>
<feature type="binding site" evidence="7">
    <location>
        <position position="126"/>
    </location>
    <ligand>
        <name>Zn(2+)</name>
        <dbReference type="ChEBI" id="CHEBI:29105"/>
        <note>catalytic</note>
    </ligand>
</feature>
<dbReference type="OrthoDB" id="9807740at2"/>
<dbReference type="NCBIfam" id="TIGR00043">
    <property type="entry name" value="rRNA maturation RNase YbeY"/>
    <property type="match status" value="1"/>
</dbReference>
<dbReference type="PANTHER" id="PTHR46986">
    <property type="entry name" value="ENDORIBONUCLEASE YBEY, CHLOROPLASTIC"/>
    <property type="match status" value="1"/>
</dbReference>
<evidence type="ECO:0000256" key="2">
    <source>
        <dbReference type="ARBA" id="ARBA00022722"/>
    </source>
</evidence>
<keyword evidence="6 7" id="KW-0862">Zinc</keyword>
<keyword evidence="7" id="KW-0698">rRNA processing</keyword>
<keyword evidence="4 7" id="KW-0255">Endonuclease</keyword>
<dbReference type="Gene3D" id="3.40.390.30">
    <property type="entry name" value="Metalloproteases ('zincins'), catalytic domain"/>
    <property type="match status" value="1"/>
</dbReference>
<evidence type="ECO:0000256" key="4">
    <source>
        <dbReference type="ARBA" id="ARBA00022759"/>
    </source>
</evidence>
<name>A0A1T4KRL1_9SPIR</name>
<organism evidence="8 9">
    <name type="scientific">Treponema berlinense</name>
    <dbReference type="NCBI Taxonomy" id="225004"/>
    <lineage>
        <taxon>Bacteria</taxon>
        <taxon>Pseudomonadati</taxon>
        <taxon>Spirochaetota</taxon>
        <taxon>Spirochaetia</taxon>
        <taxon>Spirochaetales</taxon>
        <taxon>Treponemataceae</taxon>
        <taxon>Treponema</taxon>
    </lineage>
</organism>
<comment type="subcellular location">
    <subcellularLocation>
        <location evidence="7">Cytoplasm</location>
    </subcellularLocation>
</comment>
<comment type="function">
    <text evidence="7">Single strand-specific metallo-endoribonuclease involved in late-stage 70S ribosome quality control and in maturation of the 3' terminus of the 16S rRNA.</text>
</comment>
<proteinExistence type="inferred from homology"/>
<dbReference type="InterPro" id="IPR023091">
    <property type="entry name" value="MetalPrtase_cat_dom_sf_prd"/>
</dbReference>
<dbReference type="PANTHER" id="PTHR46986:SF1">
    <property type="entry name" value="ENDORIBONUCLEASE YBEY, CHLOROPLASTIC"/>
    <property type="match status" value="1"/>
</dbReference>
<gene>
    <name evidence="7" type="primary">ybeY</name>
    <name evidence="8" type="ORF">SAMN02745152_00280</name>
</gene>
<keyword evidence="7" id="KW-0963">Cytoplasm</keyword>
<keyword evidence="9" id="KW-1185">Reference proteome</keyword>
<accession>A0A1T4KRL1</accession>
<dbReference type="EC" id="3.1.-.-" evidence="7"/>
<evidence type="ECO:0000256" key="1">
    <source>
        <dbReference type="ARBA" id="ARBA00010875"/>
    </source>
</evidence>
<comment type="cofactor">
    <cofactor evidence="7">
        <name>Zn(2+)</name>
        <dbReference type="ChEBI" id="CHEBI:29105"/>
    </cofactor>
    <text evidence="7">Binds 1 zinc ion.</text>
</comment>
<feature type="binding site" evidence="7">
    <location>
        <position position="120"/>
    </location>
    <ligand>
        <name>Zn(2+)</name>
        <dbReference type="ChEBI" id="CHEBI:29105"/>
        <note>catalytic</note>
    </ligand>
</feature>
<feature type="binding site" evidence="7">
    <location>
        <position position="116"/>
    </location>
    <ligand>
        <name>Zn(2+)</name>
        <dbReference type="ChEBI" id="CHEBI:29105"/>
        <note>catalytic</note>
    </ligand>
</feature>
<dbReference type="InterPro" id="IPR002036">
    <property type="entry name" value="YbeY"/>
</dbReference>
<dbReference type="GO" id="GO:0004521">
    <property type="term" value="F:RNA endonuclease activity"/>
    <property type="evidence" value="ECO:0007669"/>
    <property type="project" value="UniProtKB-UniRule"/>
</dbReference>
<sequence>MNRVLVSMQDGLSEPAWFGKIGEYEQEVLKRLGFDGQELSILFCNDEFIQELNKNYREIDAPTDILSFENGEEYTDEDGSKWFSAGDIIISLDTLPKNAEYFKVTQNEELKRLLIHGTLHLNGMDHGEEHVGEGLEIKSPMLKKQEEVLKAFSDVELI</sequence>
<evidence type="ECO:0000256" key="7">
    <source>
        <dbReference type="HAMAP-Rule" id="MF_00009"/>
    </source>
</evidence>
<keyword evidence="2 7" id="KW-0540">Nuclease</keyword>
<evidence type="ECO:0000313" key="9">
    <source>
        <dbReference type="Proteomes" id="UP000190395"/>
    </source>
</evidence>
<protein>
    <recommendedName>
        <fullName evidence="7">Endoribonuclease YbeY</fullName>
        <ecNumber evidence="7">3.1.-.-</ecNumber>
    </recommendedName>
</protein>
<evidence type="ECO:0000256" key="6">
    <source>
        <dbReference type="ARBA" id="ARBA00022833"/>
    </source>
</evidence>
<comment type="similarity">
    <text evidence="1 7">Belongs to the endoribonuclease YbeY family.</text>
</comment>
<keyword evidence="7" id="KW-0690">Ribosome biogenesis</keyword>
<dbReference type="Proteomes" id="UP000190395">
    <property type="component" value="Unassembled WGS sequence"/>
</dbReference>
<reference evidence="8 9" key="1">
    <citation type="submission" date="2017-02" db="EMBL/GenBank/DDBJ databases">
        <authorList>
            <person name="Peterson S.W."/>
        </authorList>
    </citation>
    <scope>NUCLEOTIDE SEQUENCE [LARGE SCALE GENOMIC DNA]</scope>
    <source>
        <strain evidence="8 9">ATCC BAA-909</strain>
    </source>
</reference>